<gene>
    <name evidence="1" type="ORF">O181_043245</name>
</gene>
<proteinExistence type="predicted"/>
<evidence type="ECO:0000313" key="2">
    <source>
        <dbReference type="Proteomes" id="UP000765509"/>
    </source>
</evidence>
<sequence length="233" mass="27020">MSEFMIHRKILRQCGGDLEHSEKDRTTELSSEEYIINILEEVTTRTQIGASRVNPKTRFNKPWKDSVDKNQKENSNNIRYKSADVIIKCHICQRTTNLANRCPKRVKINEIDIEKEPDDEKDDVIEEISDDKSSIFSESSKYIYNINLTYDIMESDSHLPQLRNGQLDLSKIQYAQLMKTRPHREKGYTAVNSCITEVIMDNKPTEIFLDPGAFCACVGKFLLQICVPNFEYQ</sequence>
<comment type="caution">
    <text evidence="1">The sequence shown here is derived from an EMBL/GenBank/DDBJ whole genome shotgun (WGS) entry which is preliminary data.</text>
</comment>
<dbReference type="Proteomes" id="UP000765509">
    <property type="component" value="Unassembled WGS sequence"/>
</dbReference>
<dbReference type="OrthoDB" id="2507294at2759"/>
<protein>
    <submittedName>
        <fullName evidence="1">Uncharacterized protein</fullName>
    </submittedName>
</protein>
<evidence type="ECO:0000313" key="1">
    <source>
        <dbReference type="EMBL" id="MBW0503530.1"/>
    </source>
</evidence>
<keyword evidence="2" id="KW-1185">Reference proteome</keyword>
<dbReference type="AlphaFoldDB" id="A0A9Q3HIZ0"/>
<name>A0A9Q3HIZ0_9BASI</name>
<reference evidence="1" key="1">
    <citation type="submission" date="2021-03" db="EMBL/GenBank/DDBJ databases">
        <title>Draft genome sequence of rust myrtle Austropuccinia psidii MF-1, a brazilian biotype.</title>
        <authorList>
            <person name="Quecine M.C."/>
            <person name="Pachon D.M.R."/>
            <person name="Bonatelli M.L."/>
            <person name="Correr F.H."/>
            <person name="Franceschini L.M."/>
            <person name="Leite T.F."/>
            <person name="Margarido G.R.A."/>
            <person name="Almeida C.A."/>
            <person name="Ferrarezi J.A."/>
            <person name="Labate C.A."/>
        </authorList>
    </citation>
    <scope>NUCLEOTIDE SEQUENCE</scope>
    <source>
        <strain evidence="1">MF-1</strain>
    </source>
</reference>
<dbReference type="EMBL" id="AVOT02017441">
    <property type="protein sequence ID" value="MBW0503530.1"/>
    <property type="molecule type" value="Genomic_DNA"/>
</dbReference>
<organism evidence="1 2">
    <name type="scientific">Austropuccinia psidii MF-1</name>
    <dbReference type="NCBI Taxonomy" id="1389203"/>
    <lineage>
        <taxon>Eukaryota</taxon>
        <taxon>Fungi</taxon>
        <taxon>Dikarya</taxon>
        <taxon>Basidiomycota</taxon>
        <taxon>Pucciniomycotina</taxon>
        <taxon>Pucciniomycetes</taxon>
        <taxon>Pucciniales</taxon>
        <taxon>Sphaerophragmiaceae</taxon>
        <taxon>Austropuccinia</taxon>
    </lineage>
</organism>
<accession>A0A9Q3HIZ0</accession>